<evidence type="ECO:0000313" key="2">
    <source>
        <dbReference type="EMBL" id="CAB4748684.1"/>
    </source>
</evidence>
<accession>A0A6J6SD95</accession>
<dbReference type="EMBL" id="CAFBQP010000175">
    <property type="protein sequence ID" value="CAB5068910.1"/>
    <property type="molecule type" value="Genomic_DNA"/>
</dbReference>
<dbReference type="AlphaFoldDB" id="A0A6J6SD95"/>
<proteinExistence type="predicted"/>
<dbReference type="EMBL" id="CAEZXX010000266">
    <property type="protein sequence ID" value="CAB4732856.1"/>
    <property type="molecule type" value="Genomic_DNA"/>
</dbReference>
<evidence type="ECO:0000313" key="3">
    <source>
        <dbReference type="EMBL" id="CAB5068910.1"/>
    </source>
</evidence>
<sequence length="81" mass="8795">MSTVVKRSVSLPAPVFEELEQQAAAAGLTVSAALAEATEFWLTVRRGLRSVRAWERQHGAFTAEELAAADRQLDRSGVGLR</sequence>
<protein>
    <submittedName>
        <fullName evidence="1">Unannotated protein</fullName>
    </submittedName>
</protein>
<gene>
    <name evidence="1" type="ORF">UFOPK2602_02448</name>
    <name evidence="2" type="ORF">UFOPK2806_00877</name>
    <name evidence="3" type="ORF">UFOPK4306_02592</name>
</gene>
<dbReference type="EMBL" id="CAEZYY010000008">
    <property type="protein sequence ID" value="CAB4748684.1"/>
    <property type="molecule type" value="Genomic_DNA"/>
</dbReference>
<reference evidence="1" key="1">
    <citation type="submission" date="2020-05" db="EMBL/GenBank/DDBJ databases">
        <authorList>
            <person name="Chiriac C."/>
            <person name="Salcher M."/>
            <person name="Ghai R."/>
            <person name="Kavagutti S V."/>
        </authorList>
    </citation>
    <scope>NUCLEOTIDE SEQUENCE</scope>
</reference>
<organism evidence="1">
    <name type="scientific">freshwater metagenome</name>
    <dbReference type="NCBI Taxonomy" id="449393"/>
    <lineage>
        <taxon>unclassified sequences</taxon>
        <taxon>metagenomes</taxon>
        <taxon>ecological metagenomes</taxon>
    </lineage>
</organism>
<name>A0A6J6SD95_9ZZZZ</name>
<evidence type="ECO:0000313" key="1">
    <source>
        <dbReference type="EMBL" id="CAB4732856.1"/>
    </source>
</evidence>